<feature type="domain" description="ABC transporter" evidence="14">
    <location>
        <begin position="1245"/>
        <end position="1481"/>
    </location>
</feature>
<dbReference type="FunFam" id="3.40.50.300:FF:000205">
    <property type="entry name" value="ABC transporter B family member 4"/>
    <property type="match status" value="1"/>
</dbReference>
<feature type="domain" description="ABC transmembrane type-1" evidence="15">
    <location>
        <begin position="921"/>
        <end position="1208"/>
    </location>
</feature>
<evidence type="ECO:0000259" key="15">
    <source>
        <dbReference type="PROSITE" id="PS50929"/>
    </source>
</evidence>
<comment type="caution">
    <text evidence="16">The sequence shown here is derived from an EMBL/GenBank/DDBJ whole genome shotgun (WGS) entry which is preliminary data.</text>
</comment>
<evidence type="ECO:0000256" key="12">
    <source>
        <dbReference type="SAM" id="MobiDB-lite"/>
    </source>
</evidence>
<keyword evidence="10" id="KW-0325">Glycoprotein</keyword>
<dbReference type="InterPro" id="IPR011527">
    <property type="entry name" value="ABC1_TM_dom"/>
</dbReference>
<keyword evidence="7" id="KW-0067">ATP-binding</keyword>
<dbReference type="GO" id="GO:0005743">
    <property type="term" value="C:mitochondrial inner membrane"/>
    <property type="evidence" value="ECO:0007669"/>
    <property type="project" value="TreeGrafter"/>
</dbReference>
<evidence type="ECO:0000313" key="17">
    <source>
        <dbReference type="Proteomes" id="UP000075714"/>
    </source>
</evidence>
<dbReference type="GO" id="GO:0090374">
    <property type="term" value="P:oligopeptide export from mitochondrion"/>
    <property type="evidence" value="ECO:0007669"/>
    <property type="project" value="TreeGrafter"/>
</dbReference>
<dbReference type="Gene3D" id="1.20.1560.10">
    <property type="entry name" value="ABC transporter type 1, transmembrane domain"/>
    <property type="match status" value="2"/>
</dbReference>
<comment type="similarity">
    <text evidence="2">Belongs to the ABC transporter superfamily. ABCB family. Multidrug resistance exporter (TC 3.A.1.201) subfamily.</text>
</comment>
<keyword evidence="3" id="KW-0813">Transport</keyword>
<evidence type="ECO:0000256" key="1">
    <source>
        <dbReference type="ARBA" id="ARBA00004651"/>
    </source>
</evidence>
<dbReference type="OrthoDB" id="6500128at2759"/>
<dbReference type="PROSITE" id="PS50893">
    <property type="entry name" value="ABC_TRANSPORTER_2"/>
    <property type="match status" value="2"/>
</dbReference>
<gene>
    <name evidence="16" type="ORF">GPECTOR_77g22</name>
</gene>
<feature type="transmembrane region" description="Helical" evidence="13">
    <location>
        <begin position="215"/>
        <end position="241"/>
    </location>
</feature>
<accession>A0A150G338</accession>
<dbReference type="InterPro" id="IPR003439">
    <property type="entry name" value="ABC_transporter-like_ATP-bd"/>
</dbReference>
<dbReference type="STRING" id="33097.A0A150G338"/>
<keyword evidence="6" id="KW-0547">Nucleotide-binding</keyword>
<dbReference type="FunFam" id="1.20.1560.10:FF:000600">
    <property type="entry name" value="MDR-like ABC transporter"/>
    <property type="match status" value="1"/>
</dbReference>
<feature type="transmembrane region" description="Helical" evidence="13">
    <location>
        <begin position="1147"/>
        <end position="1168"/>
    </location>
</feature>
<dbReference type="EMBL" id="LSYV01000078">
    <property type="protein sequence ID" value="KXZ43925.1"/>
    <property type="molecule type" value="Genomic_DNA"/>
</dbReference>
<dbReference type="SMART" id="SM00382">
    <property type="entry name" value="AAA"/>
    <property type="match status" value="2"/>
</dbReference>
<comment type="subcellular location">
    <subcellularLocation>
        <location evidence="1">Cell membrane</location>
        <topology evidence="1">Multi-pass membrane protein</topology>
    </subcellularLocation>
</comment>
<dbReference type="SUPFAM" id="SSF90123">
    <property type="entry name" value="ABC transporter transmembrane region"/>
    <property type="match status" value="2"/>
</dbReference>
<feature type="transmembrane region" description="Helical" evidence="13">
    <location>
        <begin position="962"/>
        <end position="980"/>
    </location>
</feature>
<dbReference type="Gene3D" id="3.40.50.300">
    <property type="entry name" value="P-loop containing nucleotide triphosphate hydrolases"/>
    <property type="match status" value="2"/>
</dbReference>
<dbReference type="FunFam" id="1.20.1560.10:FF:000295">
    <property type="entry name" value="MDR-like ABC transporter"/>
    <property type="match status" value="1"/>
</dbReference>
<feature type="region of interest" description="Disordered" evidence="12">
    <location>
        <begin position="869"/>
        <end position="899"/>
    </location>
</feature>
<dbReference type="PROSITE" id="PS00211">
    <property type="entry name" value="ABC_TRANSPORTER_1"/>
    <property type="match status" value="2"/>
</dbReference>
<dbReference type="CDD" id="cd18577">
    <property type="entry name" value="ABC_6TM_Pgp_ABCB1_D1_like"/>
    <property type="match status" value="1"/>
</dbReference>
<comment type="subunit">
    <text evidence="11">Interacts with 1-naphthylphthalamic acid (NPA).</text>
</comment>
<protein>
    <submittedName>
        <fullName evidence="16">Uncharacterized protein</fullName>
    </submittedName>
</protein>
<dbReference type="SUPFAM" id="SSF52540">
    <property type="entry name" value="P-loop containing nucleoside triphosphate hydrolases"/>
    <property type="match status" value="2"/>
</dbReference>
<feature type="region of interest" description="Disordered" evidence="12">
    <location>
        <begin position="793"/>
        <end position="827"/>
    </location>
</feature>
<feature type="compositionally biased region" description="Acidic residues" evidence="12">
    <location>
        <begin position="800"/>
        <end position="810"/>
    </location>
</feature>
<dbReference type="CDD" id="cd18578">
    <property type="entry name" value="ABC_6TM_Pgp_ABCB1_D2_like"/>
    <property type="match status" value="1"/>
</dbReference>
<keyword evidence="9 13" id="KW-0472">Membrane</keyword>
<evidence type="ECO:0000256" key="5">
    <source>
        <dbReference type="ARBA" id="ARBA00022737"/>
    </source>
</evidence>
<dbReference type="GO" id="GO:0005524">
    <property type="term" value="F:ATP binding"/>
    <property type="evidence" value="ECO:0007669"/>
    <property type="project" value="UniProtKB-KW"/>
</dbReference>
<keyword evidence="17" id="KW-1185">Reference proteome</keyword>
<dbReference type="Pfam" id="PF00005">
    <property type="entry name" value="ABC_tran"/>
    <property type="match status" value="2"/>
</dbReference>
<evidence type="ECO:0000256" key="7">
    <source>
        <dbReference type="ARBA" id="ARBA00022840"/>
    </source>
</evidence>
<evidence type="ECO:0000256" key="3">
    <source>
        <dbReference type="ARBA" id="ARBA00022448"/>
    </source>
</evidence>
<evidence type="ECO:0000256" key="9">
    <source>
        <dbReference type="ARBA" id="ARBA00023136"/>
    </source>
</evidence>
<evidence type="ECO:0000256" key="11">
    <source>
        <dbReference type="ARBA" id="ARBA00062948"/>
    </source>
</evidence>
<dbReference type="FunFam" id="3.40.50.300:FF:000066">
    <property type="entry name" value="ABC transporter B family member 1"/>
    <property type="match status" value="1"/>
</dbReference>
<feature type="transmembrane region" description="Helical" evidence="13">
    <location>
        <begin position="1183"/>
        <end position="1203"/>
    </location>
</feature>
<evidence type="ECO:0000313" key="16">
    <source>
        <dbReference type="EMBL" id="KXZ43925.1"/>
    </source>
</evidence>
<dbReference type="PROSITE" id="PS50929">
    <property type="entry name" value="ABC_TM1F"/>
    <property type="match status" value="2"/>
</dbReference>
<sequence>MLSRGHTIYANEYTALGGVEDPGLAHSCTNMLTVLQIRHPHTRAVSHIKHVWSGYARRCGIEGRDVYFPPDTRDAAHWLALMPAPLNNYLIRSLLGEAVLEDAELSARVMNYGLGWSHDLRELHVNSHTDDADEAGVPSDVDSLWPYNALDLELYEFGVALAKLDALMFDAVHAAATSPSGPAGTGSVGEAAEGMAAAAAVAERQRITADFKDKLLMCIGTIGAMGNGILLPLFAIVLGDFTDAFGGGSSMSDFMTTVRDLALKFLYLSIGALIASYLEAAAWMYSGNRQTNRLRTRFLASVLSQDVAFFDVHSTTGGLLQGLNGDSIDVQNAISEKLGSFLHHSTTFVAGFVVGFVKGWDMALVMLGCMPFLAIIGGLLAKGTAMANAASAKAYADASAIAQQSIAQIRTVAAYSREEAAMAQYGAALVEPRKMGIRQAWISGLGLGAINVVIYGTYAVGLFYGAYRVAAGVYTGGQVLMVLIGTLMGGFSLGQAAPNLQHFAKGRIAGARMFRVIDRQPAILIDGGDGDGDGGSGVGAAAVPAAVAGEIELKGVDFAYPSRPDVLLFRGFSIHVPAGKTVALVGSSGSGKSTVVQLIERFYDPLAGSVTLDGRDLRSLPLKWLRKQMGLVSQEPTLFATSIYQNIAIGLPGCSAEEVEAAARAANVHGFVSALPQGYQTEVGERGVQLSGGQKQRIAIARAILKSPKVMLLDEATSALDTRSEALVQAALDRLVVGRTTVVVAHRLSTIKHADAIAVVQGGRVVEVGTHEELLRDQNGAYSVLVKLQMEAQQRREPDEVPEGALEDAPSDGSRSGASEEPDGAPVHSVVTVRTPAGAAGAVAASAAAPPSADSVAVVVADPAKGGHGLEDGGSIKMGGAAAAGGKGEKGKEKKKDKEKPYEVSFRRLLSYAQGEGLSVVVGCVGSVGAGAAHPAFGYIMASMIGIFYTTTPSELRRRASFYSWMFFVIGVGGFVSLLSQQVAFGRVAQAVAGRVRAQLFGAILHQEVAWFDHADHNSGKLTSGLATDAAYVRGAVADVFGLAAQNVATLVLGYIVAFAYDWRMALLITGIMPFLVASSIIHLKFHTGFTSNADKLYAGANQTVTEAFASIRVIHAYNLQGFVCGIYETMILNANRFLVRQSNLSGLAYGYSQFMMFAMYSLIIYFMGEEISHGWSNFSDSLIAFLVILMAAMGMAQVSLSFPDLGNAKAAVQRVFPIIDRKPTIDSADPAGDRPDPKTLRGEIEFRAVRFAYPSRPGVVVFNNFNLTVSPGCVTALVGESGSGKSTVVGLIERFYEPLSGAVLFDGVDVRSYNLKHLRSLVGLVSQEPLLFTGTIAENIRIGKPDATDEEITAAADAANARDFVEGLPDKYDTKVGEGGIQLSGGQKQRVAIARAVIRNPKVLLLDEATSALDARCEAAVQAALDRIMEGRTSLVIAHRLSTIRHAHTIAVVYRGAVLEKGNHDELMALPNGSYARLVAAQSRGDQQAGGGAAAAKAAAAQPVA</sequence>
<feature type="transmembrane region" description="Helical" evidence="13">
    <location>
        <begin position="441"/>
        <end position="467"/>
    </location>
</feature>
<feature type="domain" description="ABC transmembrane type-1" evidence="15">
    <location>
        <begin position="219"/>
        <end position="505"/>
    </location>
</feature>
<name>A0A150G338_GONPE</name>
<proteinExistence type="inferred from homology"/>
<feature type="transmembrane region" description="Helical" evidence="13">
    <location>
        <begin position="1067"/>
        <end position="1086"/>
    </location>
</feature>
<feature type="transmembrane region" description="Helical" evidence="13">
    <location>
        <begin position="341"/>
        <end position="357"/>
    </location>
</feature>
<dbReference type="Pfam" id="PF00664">
    <property type="entry name" value="ABC_membrane"/>
    <property type="match status" value="2"/>
</dbReference>
<evidence type="ECO:0000256" key="10">
    <source>
        <dbReference type="ARBA" id="ARBA00023180"/>
    </source>
</evidence>
<dbReference type="InterPro" id="IPR036640">
    <property type="entry name" value="ABC1_TM_sf"/>
</dbReference>
<dbReference type="PANTHER" id="PTHR43394:SF11">
    <property type="entry name" value="ATP-BINDING CASSETTE TRANSPORTER"/>
    <property type="match status" value="1"/>
</dbReference>
<keyword evidence="8 13" id="KW-1133">Transmembrane helix</keyword>
<evidence type="ECO:0000259" key="14">
    <source>
        <dbReference type="PROSITE" id="PS50893"/>
    </source>
</evidence>
<dbReference type="InterPro" id="IPR039421">
    <property type="entry name" value="Type_1_exporter"/>
</dbReference>
<feature type="transmembrane region" description="Helical" evidence="13">
    <location>
        <begin position="363"/>
        <end position="381"/>
    </location>
</feature>
<keyword evidence="4 13" id="KW-0812">Transmembrane</keyword>
<evidence type="ECO:0000256" key="2">
    <source>
        <dbReference type="ARBA" id="ARBA00007577"/>
    </source>
</evidence>
<dbReference type="CDD" id="cd03249">
    <property type="entry name" value="ABC_MTABC3_MDL1_MDL2"/>
    <property type="match status" value="2"/>
</dbReference>
<feature type="compositionally biased region" description="Basic and acidic residues" evidence="12">
    <location>
        <begin position="887"/>
        <end position="899"/>
    </location>
</feature>
<dbReference type="Proteomes" id="UP000075714">
    <property type="component" value="Unassembled WGS sequence"/>
</dbReference>
<dbReference type="GO" id="GO:0005886">
    <property type="term" value="C:plasma membrane"/>
    <property type="evidence" value="ECO:0007669"/>
    <property type="project" value="UniProtKB-SubCell"/>
</dbReference>
<keyword evidence="5" id="KW-0677">Repeat</keyword>
<evidence type="ECO:0000256" key="6">
    <source>
        <dbReference type="ARBA" id="ARBA00022741"/>
    </source>
</evidence>
<feature type="transmembrane region" description="Helical" evidence="13">
    <location>
        <begin position="479"/>
        <end position="497"/>
    </location>
</feature>
<dbReference type="InterPro" id="IPR003593">
    <property type="entry name" value="AAA+_ATPase"/>
</dbReference>
<evidence type="ECO:0000256" key="8">
    <source>
        <dbReference type="ARBA" id="ARBA00022989"/>
    </source>
</evidence>
<feature type="domain" description="ABC transporter" evidence="14">
    <location>
        <begin position="551"/>
        <end position="787"/>
    </location>
</feature>
<organism evidence="16 17">
    <name type="scientific">Gonium pectorale</name>
    <name type="common">Green alga</name>
    <dbReference type="NCBI Taxonomy" id="33097"/>
    <lineage>
        <taxon>Eukaryota</taxon>
        <taxon>Viridiplantae</taxon>
        <taxon>Chlorophyta</taxon>
        <taxon>core chlorophytes</taxon>
        <taxon>Chlorophyceae</taxon>
        <taxon>CS clade</taxon>
        <taxon>Chlamydomonadales</taxon>
        <taxon>Volvocaceae</taxon>
        <taxon>Gonium</taxon>
    </lineage>
</organism>
<evidence type="ECO:0000256" key="13">
    <source>
        <dbReference type="SAM" id="Phobius"/>
    </source>
</evidence>
<dbReference type="InterPro" id="IPR027417">
    <property type="entry name" value="P-loop_NTPase"/>
</dbReference>
<dbReference type="GO" id="GO:0015421">
    <property type="term" value="F:ABC-type oligopeptide transporter activity"/>
    <property type="evidence" value="ECO:0007669"/>
    <property type="project" value="TreeGrafter"/>
</dbReference>
<dbReference type="PANTHER" id="PTHR43394">
    <property type="entry name" value="ATP-DEPENDENT PERMEASE MDL1, MITOCHONDRIAL"/>
    <property type="match status" value="1"/>
</dbReference>
<dbReference type="GO" id="GO:0016887">
    <property type="term" value="F:ATP hydrolysis activity"/>
    <property type="evidence" value="ECO:0007669"/>
    <property type="project" value="InterPro"/>
</dbReference>
<evidence type="ECO:0000256" key="4">
    <source>
        <dbReference type="ARBA" id="ARBA00022692"/>
    </source>
</evidence>
<feature type="transmembrane region" description="Helical" evidence="13">
    <location>
        <begin position="261"/>
        <end position="285"/>
    </location>
</feature>
<dbReference type="InterPro" id="IPR017871">
    <property type="entry name" value="ABC_transporter-like_CS"/>
</dbReference>
<reference evidence="17" key="1">
    <citation type="journal article" date="2016" name="Nat. Commun.">
        <title>The Gonium pectorale genome demonstrates co-option of cell cycle regulation during the evolution of multicellularity.</title>
        <authorList>
            <person name="Hanschen E.R."/>
            <person name="Marriage T.N."/>
            <person name="Ferris P.J."/>
            <person name="Hamaji T."/>
            <person name="Toyoda A."/>
            <person name="Fujiyama A."/>
            <person name="Neme R."/>
            <person name="Noguchi H."/>
            <person name="Minakuchi Y."/>
            <person name="Suzuki M."/>
            <person name="Kawai-Toyooka H."/>
            <person name="Smith D.R."/>
            <person name="Sparks H."/>
            <person name="Anderson J."/>
            <person name="Bakaric R."/>
            <person name="Luria V."/>
            <person name="Karger A."/>
            <person name="Kirschner M.W."/>
            <person name="Durand P.M."/>
            <person name="Michod R.E."/>
            <person name="Nozaki H."/>
            <person name="Olson B.J."/>
        </authorList>
    </citation>
    <scope>NUCLEOTIDE SEQUENCE [LARGE SCALE GENOMIC DNA]</scope>
    <source>
        <strain evidence="17">NIES-2863</strain>
    </source>
</reference>
<feature type="transmembrane region" description="Helical" evidence="13">
    <location>
        <begin position="1040"/>
        <end position="1061"/>
    </location>
</feature>
<feature type="transmembrane region" description="Helical" evidence="13">
    <location>
        <begin position="917"/>
        <end position="942"/>
    </location>
</feature>